<evidence type="ECO:0000256" key="2">
    <source>
        <dbReference type="SAM" id="MobiDB-lite"/>
    </source>
</evidence>
<keyword evidence="1 4" id="KW-0378">Hydrolase</keyword>
<dbReference type="InterPro" id="IPR001932">
    <property type="entry name" value="PPM-type_phosphatase-like_dom"/>
</dbReference>
<dbReference type="InterPro" id="IPR036457">
    <property type="entry name" value="PPM-type-like_dom_sf"/>
</dbReference>
<dbReference type="EMBL" id="CP036316">
    <property type="protein sequence ID" value="QDT66164.1"/>
    <property type="molecule type" value="Genomic_DNA"/>
</dbReference>
<dbReference type="PANTHER" id="PTHR43156:SF2">
    <property type="entry name" value="STAGE II SPORULATION PROTEIN E"/>
    <property type="match status" value="1"/>
</dbReference>
<dbReference type="InterPro" id="IPR052016">
    <property type="entry name" value="Bact_Sigma-Reg"/>
</dbReference>
<dbReference type="Pfam" id="PF07228">
    <property type="entry name" value="SpoIIE"/>
    <property type="match status" value="1"/>
</dbReference>
<gene>
    <name evidence="4" type="primary">rsbU_4</name>
    <name evidence="4" type="ORF">V22_34290</name>
</gene>
<protein>
    <submittedName>
        <fullName evidence="4">Phosphoserine phosphatase RsbU</fullName>
        <ecNumber evidence="4">3.1.3.3</ecNumber>
    </submittedName>
</protein>
<dbReference type="InterPro" id="IPR029016">
    <property type="entry name" value="GAF-like_dom_sf"/>
</dbReference>
<organism evidence="4 5">
    <name type="scientific">Calycomorphotria hydatis</name>
    <dbReference type="NCBI Taxonomy" id="2528027"/>
    <lineage>
        <taxon>Bacteria</taxon>
        <taxon>Pseudomonadati</taxon>
        <taxon>Planctomycetota</taxon>
        <taxon>Planctomycetia</taxon>
        <taxon>Planctomycetales</taxon>
        <taxon>Planctomycetaceae</taxon>
        <taxon>Calycomorphotria</taxon>
    </lineage>
</organism>
<evidence type="ECO:0000259" key="3">
    <source>
        <dbReference type="SMART" id="SM00331"/>
    </source>
</evidence>
<dbReference type="SMART" id="SM00331">
    <property type="entry name" value="PP2C_SIG"/>
    <property type="match status" value="1"/>
</dbReference>
<feature type="domain" description="PPM-type phosphatase" evidence="3">
    <location>
        <begin position="230"/>
        <end position="452"/>
    </location>
</feature>
<evidence type="ECO:0000256" key="1">
    <source>
        <dbReference type="ARBA" id="ARBA00022801"/>
    </source>
</evidence>
<dbReference type="AlphaFoldDB" id="A0A517TCR9"/>
<name>A0A517TCR9_9PLAN</name>
<dbReference type="Proteomes" id="UP000319976">
    <property type="component" value="Chromosome"/>
</dbReference>
<dbReference type="EC" id="3.1.3.3" evidence="4"/>
<evidence type="ECO:0000313" key="5">
    <source>
        <dbReference type="Proteomes" id="UP000319976"/>
    </source>
</evidence>
<dbReference type="SUPFAM" id="SSF81606">
    <property type="entry name" value="PP2C-like"/>
    <property type="match status" value="1"/>
</dbReference>
<reference evidence="4 5" key="1">
    <citation type="submission" date="2019-02" db="EMBL/GenBank/DDBJ databases">
        <title>Deep-cultivation of Planctomycetes and their phenomic and genomic characterization uncovers novel biology.</title>
        <authorList>
            <person name="Wiegand S."/>
            <person name="Jogler M."/>
            <person name="Boedeker C."/>
            <person name="Pinto D."/>
            <person name="Vollmers J."/>
            <person name="Rivas-Marin E."/>
            <person name="Kohn T."/>
            <person name="Peeters S.H."/>
            <person name="Heuer A."/>
            <person name="Rast P."/>
            <person name="Oberbeckmann S."/>
            <person name="Bunk B."/>
            <person name="Jeske O."/>
            <person name="Meyerdierks A."/>
            <person name="Storesund J.E."/>
            <person name="Kallscheuer N."/>
            <person name="Luecker S."/>
            <person name="Lage O.M."/>
            <person name="Pohl T."/>
            <person name="Merkel B.J."/>
            <person name="Hornburger P."/>
            <person name="Mueller R.-W."/>
            <person name="Bruemmer F."/>
            <person name="Labrenz M."/>
            <person name="Spormann A.M."/>
            <person name="Op den Camp H."/>
            <person name="Overmann J."/>
            <person name="Amann R."/>
            <person name="Jetten M.S.M."/>
            <person name="Mascher T."/>
            <person name="Medema M.H."/>
            <person name="Devos D.P."/>
            <person name="Kaster A.-K."/>
            <person name="Ovreas L."/>
            <person name="Rohde M."/>
            <person name="Galperin M.Y."/>
            <person name="Jogler C."/>
        </authorList>
    </citation>
    <scope>NUCLEOTIDE SEQUENCE [LARGE SCALE GENOMIC DNA]</scope>
    <source>
        <strain evidence="4 5">V22</strain>
    </source>
</reference>
<accession>A0A517TCR9</accession>
<proteinExistence type="predicted"/>
<feature type="region of interest" description="Disordered" evidence="2">
    <location>
        <begin position="1"/>
        <end position="28"/>
    </location>
</feature>
<dbReference type="GO" id="GO:0016791">
    <property type="term" value="F:phosphatase activity"/>
    <property type="evidence" value="ECO:0007669"/>
    <property type="project" value="TreeGrafter"/>
</dbReference>
<keyword evidence="5" id="KW-1185">Reference proteome</keyword>
<dbReference type="SUPFAM" id="SSF55781">
    <property type="entry name" value="GAF domain-like"/>
    <property type="match status" value="1"/>
</dbReference>
<dbReference type="RefSeq" id="WP_145265039.1">
    <property type="nucleotide sequence ID" value="NZ_CP036316.1"/>
</dbReference>
<evidence type="ECO:0000313" key="4">
    <source>
        <dbReference type="EMBL" id="QDT66164.1"/>
    </source>
</evidence>
<dbReference type="Gene3D" id="3.30.450.40">
    <property type="match status" value="1"/>
</dbReference>
<sequence>MRTADESFLDNSHATTAPKPNQVTASAWHQSDWQKRLDHIIETMREMSQQKDPQEMVRAYGRRMQGIYPADQRISLSRRGLKHPYVRVTRYSGWDEEINPWKETDRLPLLNGGFFSDLIYADEPRIIDDLEIDPDDPAAKFLEGQQSLMAIPMLDQGESLNMVLVTRKIRAGFDREQFPETVWLANLFGRATHNLVLSDQLREAYDMVDRELKVVADIQQSLLPQQMPEIETLDLGAYYETSHRAGGDYYDFFPLPNGKWGILIADVSGHGTPAAVVMAITHSIAHMHAGHSVDPAEKLRFVNEHLSQRYTSNLGAFVTAFYGVYDPASRVLKYASAGHNPPILHRCNKEHVRTLEEARNIPLGLMEGVEYENATIQLQAGDRLVFYTDGITEAQDREGRLFGKTRLDSLLEMGCGHLPSAQCIADNIAKAVRAYSDGAMVPDDRTLIVANVK</sequence>
<dbReference type="Gene3D" id="3.60.40.10">
    <property type="entry name" value="PPM-type phosphatase domain"/>
    <property type="match status" value="1"/>
</dbReference>
<dbReference type="KEGG" id="chya:V22_34290"/>
<feature type="compositionally biased region" description="Polar residues" evidence="2">
    <location>
        <begin position="9"/>
        <end position="28"/>
    </location>
</feature>
<dbReference type="OrthoDB" id="247273at2"/>
<dbReference type="PANTHER" id="PTHR43156">
    <property type="entry name" value="STAGE II SPORULATION PROTEIN E-RELATED"/>
    <property type="match status" value="1"/>
</dbReference>